<dbReference type="AlphaFoldDB" id="A0A1Z5JT31"/>
<feature type="region of interest" description="Disordered" evidence="1">
    <location>
        <begin position="177"/>
        <end position="262"/>
    </location>
</feature>
<name>A0A1Z5JT31_FISSO</name>
<feature type="compositionally biased region" description="Basic and acidic residues" evidence="1">
    <location>
        <begin position="251"/>
        <end position="262"/>
    </location>
</feature>
<feature type="compositionally biased region" description="Basic and acidic residues" evidence="1">
    <location>
        <begin position="39"/>
        <end position="48"/>
    </location>
</feature>
<feature type="compositionally biased region" description="Polar residues" evidence="1">
    <location>
        <begin position="121"/>
        <end position="138"/>
    </location>
</feature>
<accession>A0A1Z5JT31</accession>
<dbReference type="Proteomes" id="UP000198406">
    <property type="component" value="Unassembled WGS sequence"/>
</dbReference>
<keyword evidence="3" id="KW-1185">Reference proteome</keyword>
<feature type="region of interest" description="Disordered" evidence="1">
    <location>
        <begin position="1"/>
        <end position="63"/>
    </location>
</feature>
<comment type="caution">
    <text evidence="2">The sequence shown here is derived from an EMBL/GenBank/DDBJ whole genome shotgun (WGS) entry which is preliminary data.</text>
</comment>
<gene>
    <name evidence="2" type="ORF">FisN_5Hu394</name>
</gene>
<reference evidence="2 3" key="1">
    <citation type="journal article" date="2015" name="Plant Cell">
        <title>Oil accumulation by the oleaginous diatom Fistulifera solaris as revealed by the genome and transcriptome.</title>
        <authorList>
            <person name="Tanaka T."/>
            <person name="Maeda Y."/>
            <person name="Veluchamy A."/>
            <person name="Tanaka M."/>
            <person name="Abida H."/>
            <person name="Marechal E."/>
            <person name="Bowler C."/>
            <person name="Muto M."/>
            <person name="Sunaga Y."/>
            <person name="Tanaka M."/>
            <person name="Yoshino T."/>
            <person name="Taniguchi T."/>
            <person name="Fukuda Y."/>
            <person name="Nemoto M."/>
            <person name="Matsumoto M."/>
            <person name="Wong P.S."/>
            <person name="Aburatani S."/>
            <person name="Fujibuchi W."/>
        </authorList>
    </citation>
    <scope>NUCLEOTIDE SEQUENCE [LARGE SCALE GENOMIC DNA]</scope>
    <source>
        <strain evidence="2 3">JPCC DA0580</strain>
    </source>
</reference>
<feature type="compositionally biased region" description="Low complexity" evidence="1">
    <location>
        <begin position="15"/>
        <end position="24"/>
    </location>
</feature>
<protein>
    <submittedName>
        <fullName evidence="2">Uncharacterized protein</fullName>
    </submittedName>
</protein>
<proteinExistence type="predicted"/>
<feature type="region of interest" description="Disordered" evidence="1">
    <location>
        <begin position="119"/>
        <end position="160"/>
    </location>
</feature>
<dbReference type="InParanoid" id="A0A1Z5JT31"/>
<dbReference type="EMBL" id="BDSP01000111">
    <property type="protein sequence ID" value="GAX17012.1"/>
    <property type="molecule type" value="Genomic_DNA"/>
</dbReference>
<organism evidence="2 3">
    <name type="scientific">Fistulifera solaris</name>
    <name type="common">Oleaginous diatom</name>
    <dbReference type="NCBI Taxonomy" id="1519565"/>
    <lineage>
        <taxon>Eukaryota</taxon>
        <taxon>Sar</taxon>
        <taxon>Stramenopiles</taxon>
        <taxon>Ochrophyta</taxon>
        <taxon>Bacillariophyta</taxon>
        <taxon>Bacillariophyceae</taxon>
        <taxon>Bacillariophycidae</taxon>
        <taxon>Naviculales</taxon>
        <taxon>Naviculaceae</taxon>
        <taxon>Fistulifera</taxon>
    </lineage>
</organism>
<feature type="compositionally biased region" description="Low complexity" evidence="1">
    <location>
        <begin position="49"/>
        <end position="61"/>
    </location>
</feature>
<evidence type="ECO:0000313" key="3">
    <source>
        <dbReference type="Proteomes" id="UP000198406"/>
    </source>
</evidence>
<sequence length="293" mass="33002">MDRARKEAEADEESSSASFEAPDAIVLPGRGSFDDSDITYDRSDRLEQDGSSGSDGSNNDDLYADYRRQTERIRTKEPYHSPLRNRVTVQATGNFPLFSRPVAAVHQKMNQTMNHFRKDNNQQSSQCNTAEENFQSPAMRSVRHSHPSESSQKVTSKMRAGSMDSCDFQLLASGGISEHDRNARRSIRRSQSADKDAFAQALDPNRESRRNVRRTSSRDGSSFGKRPDFVGEIRGGGRRHQSADGSVFEPQRNEVRERHVDADDYEKLGFQALAAGDGRACRNLRRHKSSDHF</sequence>
<evidence type="ECO:0000256" key="1">
    <source>
        <dbReference type="SAM" id="MobiDB-lite"/>
    </source>
</evidence>
<evidence type="ECO:0000313" key="2">
    <source>
        <dbReference type="EMBL" id="GAX17012.1"/>
    </source>
</evidence>